<evidence type="ECO:0000313" key="3">
    <source>
        <dbReference type="Proteomes" id="UP001064262"/>
    </source>
</evidence>
<name>A0A9J6PNZ7_9GAMM</name>
<comment type="caution">
    <text evidence="2">The sequence shown here is derived from an EMBL/GenBank/DDBJ whole genome shotgun (WGS) entry which is preliminary data.</text>
</comment>
<dbReference type="EMBL" id="JAODIM010000043">
    <property type="protein sequence ID" value="MCU5780025.1"/>
    <property type="molecule type" value="Genomic_DNA"/>
</dbReference>
<dbReference type="Proteomes" id="UP001064262">
    <property type="component" value="Unassembled WGS sequence"/>
</dbReference>
<keyword evidence="1" id="KW-0812">Transmembrane</keyword>
<keyword evidence="1" id="KW-1133">Transmembrane helix</keyword>
<organism evidence="2 3">
    <name type="scientific">Winslowiella arboricola</name>
    <dbReference type="NCBI Taxonomy" id="2978220"/>
    <lineage>
        <taxon>Bacteria</taxon>
        <taxon>Pseudomonadati</taxon>
        <taxon>Pseudomonadota</taxon>
        <taxon>Gammaproteobacteria</taxon>
        <taxon>Enterobacterales</taxon>
        <taxon>Erwiniaceae</taxon>
        <taxon>Winslowiella</taxon>
    </lineage>
</organism>
<keyword evidence="3" id="KW-1185">Reference proteome</keyword>
<reference evidence="2" key="1">
    <citation type="submission" date="2022-09" db="EMBL/GenBank/DDBJ databases">
        <title>Winslowiella arboricola sp. nov., isolated from bleeding cankers on broadleaf hosts.</title>
        <authorList>
            <person name="Brady C."/>
            <person name="Kaur S."/>
            <person name="Crampton B."/>
            <person name="Maddock D."/>
            <person name="Arnold D."/>
            <person name="Denman S."/>
        </authorList>
    </citation>
    <scope>NUCLEOTIDE SEQUENCE</scope>
    <source>
        <strain evidence="2">BAC 15a-03b</strain>
    </source>
</reference>
<dbReference type="AlphaFoldDB" id="A0A9J6PNZ7"/>
<evidence type="ECO:0000256" key="1">
    <source>
        <dbReference type="SAM" id="Phobius"/>
    </source>
</evidence>
<proteinExistence type="predicted"/>
<sequence>MTTYQINYDFGQTNLKSITDAIKDLNVGKDTEIIIFNNAGGSAQLAVDLTHAIIFSEAISIKIIVVGFAHSAAAFVVMSVYMYGSGNVNITFPEPISLMYHRPRQINPKTGLSYFDLHSEICIEYDKLMNKWIKRFEVSYNDQEAYYTNHEYVVIIK</sequence>
<protein>
    <submittedName>
        <fullName evidence="2">Uncharacterized protein</fullName>
    </submittedName>
</protein>
<gene>
    <name evidence="2" type="ORF">N5923_21270</name>
</gene>
<keyword evidence="1" id="KW-0472">Membrane</keyword>
<accession>A0A9J6PNZ7</accession>
<dbReference type="RefSeq" id="WP_267144091.1">
    <property type="nucleotide sequence ID" value="NZ_JAODIL010000080.1"/>
</dbReference>
<evidence type="ECO:0000313" key="2">
    <source>
        <dbReference type="EMBL" id="MCU5780025.1"/>
    </source>
</evidence>
<feature type="transmembrane region" description="Helical" evidence="1">
    <location>
        <begin position="63"/>
        <end position="84"/>
    </location>
</feature>